<feature type="binding site" evidence="7">
    <location>
        <position position="18"/>
    </location>
    <ligand>
        <name>NADPH</name>
        <dbReference type="ChEBI" id="CHEBI:57783"/>
    </ligand>
</feature>
<keyword evidence="7" id="KW-0963">Cytoplasm</keyword>
<feature type="binding site" evidence="7">
    <location>
        <position position="285"/>
    </location>
    <ligand>
        <name>NADPH</name>
        <dbReference type="ChEBI" id="CHEBI:57783"/>
    </ligand>
</feature>
<keyword evidence="6 7" id="KW-1208">Phospholipid metabolism</keyword>
<evidence type="ECO:0000256" key="8">
    <source>
        <dbReference type="RuleBase" id="RU000437"/>
    </source>
</evidence>
<feature type="binding site" evidence="7">
    <location>
        <position position="112"/>
    </location>
    <ligand>
        <name>sn-glycerol 3-phosphate</name>
        <dbReference type="ChEBI" id="CHEBI:57597"/>
    </ligand>
</feature>
<feature type="domain" description="Glycerol-3-phosphate dehydrogenase NAD-dependent N-terminal" evidence="10">
    <location>
        <begin position="10"/>
        <end position="161"/>
    </location>
</feature>
<dbReference type="InterPro" id="IPR008927">
    <property type="entry name" value="6-PGluconate_DH-like_C_sf"/>
</dbReference>
<sequence length="336" mass="34015">MNSGAPFQSVGVIGGGAWGTALASLCAANGVETTLWAREDAVIRAINERHENTEFLPGVPLPAGLKAAQTLGMAATSEAILFVVPAQYARPVFADLRDATHGAATPVALCSKGIEQSTGMMMTEVLGAVWPEAQPAVLSGPSFARDVAMGLPTAVTLAAADPGLGARWMATIGAPHFRPYLSDDLTGAELGGAVKNVLAIAAGVVQGRGLGESARAALIARGFAEFQRLGVALGAKKETMAGLSGLGDLILTASSPQSRNMSLGIELGKGRTLSDILGERKTVSEGVATAGAIHALAEKAGVEAPVCEAVAALVSGAKSVDEIIAALMARPLKSET</sequence>
<comment type="pathway">
    <text evidence="7">Membrane lipid metabolism; glycerophospholipid metabolism.</text>
</comment>
<dbReference type="NCBIfam" id="NF000940">
    <property type="entry name" value="PRK00094.1-2"/>
    <property type="match status" value="1"/>
</dbReference>
<comment type="caution">
    <text evidence="7">Lacks conserved residue(s) required for the propagation of feature annotation.</text>
</comment>
<keyword evidence="4 7" id="KW-0443">Lipid metabolism</keyword>
<feature type="binding site" evidence="7">
    <location>
        <position position="142"/>
    </location>
    <ligand>
        <name>sn-glycerol 3-phosphate</name>
        <dbReference type="ChEBI" id="CHEBI:57597"/>
    </ligand>
</feature>
<keyword evidence="3 7" id="KW-0560">Oxidoreductase</keyword>
<feature type="binding site" evidence="7">
    <location>
        <position position="259"/>
    </location>
    <ligand>
        <name>NADPH</name>
        <dbReference type="ChEBI" id="CHEBI:57783"/>
    </ligand>
</feature>
<evidence type="ECO:0000256" key="9">
    <source>
        <dbReference type="RuleBase" id="RU000439"/>
    </source>
</evidence>
<evidence type="ECO:0000256" key="3">
    <source>
        <dbReference type="ARBA" id="ARBA00023002"/>
    </source>
</evidence>
<dbReference type="Gene3D" id="1.10.1040.10">
    <property type="entry name" value="N-(1-d-carboxylethyl)-l-norvaline Dehydrogenase, domain 2"/>
    <property type="match status" value="1"/>
</dbReference>
<comment type="catalytic activity">
    <reaction evidence="7">
        <text>sn-glycerol 3-phosphate + NAD(+) = dihydroxyacetone phosphate + NADH + H(+)</text>
        <dbReference type="Rhea" id="RHEA:11092"/>
        <dbReference type="ChEBI" id="CHEBI:15378"/>
        <dbReference type="ChEBI" id="CHEBI:57540"/>
        <dbReference type="ChEBI" id="CHEBI:57597"/>
        <dbReference type="ChEBI" id="CHEBI:57642"/>
        <dbReference type="ChEBI" id="CHEBI:57945"/>
        <dbReference type="EC" id="1.1.1.94"/>
    </reaction>
</comment>
<feature type="domain" description="Glycerol-3-phosphate dehydrogenase NAD-dependent C-terminal" evidence="11">
    <location>
        <begin position="184"/>
        <end position="324"/>
    </location>
</feature>
<reference evidence="12 13" key="1">
    <citation type="submission" date="2024-09" db="EMBL/GenBank/DDBJ databases">
        <authorList>
            <person name="Zhang Z.-H."/>
        </authorList>
    </citation>
    <scope>NUCLEOTIDE SEQUENCE [LARGE SCALE GENOMIC DNA]</scope>
    <source>
        <strain evidence="12 13">HHTR114</strain>
    </source>
</reference>
<accession>A0ABW1KVT7</accession>
<feature type="binding site" evidence="7">
    <location>
        <position position="195"/>
    </location>
    <ligand>
        <name>sn-glycerol 3-phosphate</name>
        <dbReference type="ChEBI" id="CHEBI:57597"/>
    </ligand>
</feature>
<dbReference type="InterPro" id="IPR036291">
    <property type="entry name" value="NAD(P)-bd_dom_sf"/>
</dbReference>
<feature type="binding site" evidence="7">
    <location>
        <position position="112"/>
    </location>
    <ligand>
        <name>NADPH</name>
        <dbReference type="ChEBI" id="CHEBI:57783"/>
    </ligand>
</feature>
<evidence type="ECO:0000256" key="5">
    <source>
        <dbReference type="ARBA" id="ARBA00023209"/>
    </source>
</evidence>
<evidence type="ECO:0000256" key="1">
    <source>
        <dbReference type="ARBA" id="ARBA00011009"/>
    </source>
</evidence>
<comment type="catalytic activity">
    <reaction evidence="7 9">
        <text>sn-glycerol 3-phosphate + NADP(+) = dihydroxyacetone phosphate + NADPH + H(+)</text>
        <dbReference type="Rhea" id="RHEA:11096"/>
        <dbReference type="ChEBI" id="CHEBI:15378"/>
        <dbReference type="ChEBI" id="CHEBI:57597"/>
        <dbReference type="ChEBI" id="CHEBI:57642"/>
        <dbReference type="ChEBI" id="CHEBI:57783"/>
        <dbReference type="ChEBI" id="CHEBI:58349"/>
        <dbReference type="EC" id="1.1.1.94"/>
    </reaction>
</comment>
<keyword evidence="13" id="KW-1185">Reference proteome</keyword>
<evidence type="ECO:0000256" key="6">
    <source>
        <dbReference type="ARBA" id="ARBA00023264"/>
    </source>
</evidence>
<keyword evidence="7 8" id="KW-0520">NAD</keyword>
<evidence type="ECO:0000256" key="7">
    <source>
        <dbReference type="HAMAP-Rule" id="MF_00394"/>
    </source>
</evidence>
<dbReference type="SUPFAM" id="SSF48179">
    <property type="entry name" value="6-phosphogluconate dehydrogenase C-terminal domain-like"/>
    <property type="match status" value="1"/>
</dbReference>
<name>A0ABW1KVT7_9PROT</name>
<dbReference type="NCBIfam" id="NF000942">
    <property type="entry name" value="PRK00094.1-4"/>
    <property type="match status" value="1"/>
</dbReference>
<dbReference type="Proteomes" id="UP001596116">
    <property type="component" value="Unassembled WGS sequence"/>
</dbReference>
<evidence type="ECO:0000313" key="13">
    <source>
        <dbReference type="Proteomes" id="UP001596116"/>
    </source>
</evidence>
<feature type="binding site" evidence="7">
    <location>
        <position position="283"/>
    </location>
    <ligand>
        <name>NADPH</name>
        <dbReference type="ChEBI" id="CHEBI:57783"/>
    </ligand>
</feature>
<feature type="binding site" evidence="7">
    <location>
        <position position="258"/>
    </location>
    <ligand>
        <name>sn-glycerol 3-phosphate</name>
        <dbReference type="ChEBI" id="CHEBI:57597"/>
    </ligand>
</feature>
<keyword evidence="7" id="KW-0547">Nucleotide-binding</keyword>
<feature type="binding site" evidence="7">
    <location>
        <position position="248"/>
    </location>
    <ligand>
        <name>sn-glycerol 3-phosphate</name>
        <dbReference type="ChEBI" id="CHEBI:57597"/>
    </ligand>
</feature>
<dbReference type="PANTHER" id="PTHR11728:SF1">
    <property type="entry name" value="GLYCEROL-3-PHOSPHATE DEHYDROGENASE [NAD(+)] 2, CHLOROPLASTIC"/>
    <property type="match status" value="1"/>
</dbReference>
<dbReference type="InterPro" id="IPR006109">
    <property type="entry name" value="G3P_DH_NAD-dep_C"/>
</dbReference>
<dbReference type="HAMAP" id="MF_00394">
    <property type="entry name" value="NAD_Glyc3P_dehydrog"/>
    <property type="match status" value="1"/>
</dbReference>
<dbReference type="InterPro" id="IPR006168">
    <property type="entry name" value="G3P_DH_NAD-dep"/>
</dbReference>
<proteinExistence type="inferred from homology"/>
<dbReference type="PANTHER" id="PTHR11728">
    <property type="entry name" value="GLYCEROL-3-PHOSPHATE DEHYDROGENASE"/>
    <property type="match status" value="1"/>
</dbReference>
<dbReference type="InterPro" id="IPR011128">
    <property type="entry name" value="G3P_DH_NAD-dep_N"/>
</dbReference>
<dbReference type="Gene3D" id="3.40.50.720">
    <property type="entry name" value="NAD(P)-binding Rossmann-like Domain"/>
    <property type="match status" value="1"/>
</dbReference>
<comment type="similarity">
    <text evidence="1 7 8">Belongs to the NAD-dependent glycerol-3-phosphate dehydrogenase family.</text>
</comment>
<evidence type="ECO:0000256" key="2">
    <source>
        <dbReference type="ARBA" id="ARBA00022516"/>
    </source>
</evidence>
<evidence type="ECO:0000256" key="4">
    <source>
        <dbReference type="ARBA" id="ARBA00023098"/>
    </source>
</evidence>
<dbReference type="PRINTS" id="PR00077">
    <property type="entry name" value="GPDHDRGNASE"/>
</dbReference>
<dbReference type="InterPro" id="IPR013328">
    <property type="entry name" value="6PGD_dom2"/>
</dbReference>
<dbReference type="Pfam" id="PF01210">
    <property type="entry name" value="NAD_Gly3P_dh_N"/>
    <property type="match status" value="1"/>
</dbReference>
<organism evidence="12 13">
    <name type="scientific">Hyphococcus aureus</name>
    <dbReference type="NCBI Taxonomy" id="2666033"/>
    <lineage>
        <taxon>Bacteria</taxon>
        <taxon>Pseudomonadati</taxon>
        <taxon>Pseudomonadota</taxon>
        <taxon>Alphaproteobacteria</taxon>
        <taxon>Parvularculales</taxon>
        <taxon>Parvularculaceae</taxon>
        <taxon>Hyphococcus</taxon>
    </lineage>
</organism>
<comment type="caution">
    <text evidence="12">The sequence shown here is derived from an EMBL/GenBank/DDBJ whole genome shotgun (WGS) entry which is preliminary data.</text>
</comment>
<dbReference type="RefSeq" id="WP_379879917.1">
    <property type="nucleotide sequence ID" value="NZ_JBHPON010000001.1"/>
</dbReference>
<evidence type="ECO:0000259" key="11">
    <source>
        <dbReference type="Pfam" id="PF07479"/>
    </source>
</evidence>
<dbReference type="PROSITE" id="PS00957">
    <property type="entry name" value="NAD_G3PDH"/>
    <property type="match status" value="1"/>
</dbReference>
<feature type="binding site" evidence="7">
    <location>
        <position position="260"/>
    </location>
    <ligand>
        <name>sn-glycerol 3-phosphate</name>
        <dbReference type="ChEBI" id="CHEBI:57597"/>
    </ligand>
</feature>
<dbReference type="PIRSF" id="PIRSF000114">
    <property type="entry name" value="Glycerol-3-P_dh"/>
    <property type="match status" value="1"/>
</dbReference>
<keyword evidence="7" id="KW-0521">NADP</keyword>
<dbReference type="SUPFAM" id="SSF51735">
    <property type="entry name" value="NAD(P)-binding Rossmann-fold domains"/>
    <property type="match status" value="1"/>
</dbReference>
<feature type="active site" description="Proton acceptor" evidence="7">
    <location>
        <position position="195"/>
    </location>
</feature>
<feature type="binding site" evidence="7">
    <location>
        <position position="38"/>
    </location>
    <ligand>
        <name>NADPH</name>
        <dbReference type="ChEBI" id="CHEBI:57783"/>
    </ligand>
</feature>
<gene>
    <name evidence="7" type="primary">gpsA</name>
    <name evidence="12" type="ORF">ACFMB1_04255</name>
</gene>
<dbReference type="EMBL" id="JBHPON010000001">
    <property type="protein sequence ID" value="MFC6034742.1"/>
    <property type="molecule type" value="Genomic_DNA"/>
</dbReference>
<keyword evidence="2 7" id="KW-0444">Lipid biosynthesis</keyword>
<feature type="binding site" evidence="7">
    <location>
        <position position="144"/>
    </location>
    <ligand>
        <name>NADPH</name>
        <dbReference type="ChEBI" id="CHEBI:57783"/>
    </ligand>
</feature>
<comment type="function">
    <text evidence="7">Catalyzes the reduction of the glycolytic intermediate dihydroxyacetone phosphate (DHAP) to sn-glycerol 3-phosphate (G3P), the key precursor for phospholipid synthesis.</text>
</comment>
<dbReference type="EC" id="1.1.1.94" evidence="7"/>
<feature type="binding site" evidence="7">
    <location>
        <position position="140"/>
    </location>
    <ligand>
        <name>sn-glycerol 3-phosphate</name>
        <dbReference type="ChEBI" id="CHEBI:57597"/>
    </ligand>
</feature>
<evidence type="ECO:0000313" key="12">
    <source>
        <dbReference type="EMBL" id="MFC6034742.1"/>
    </source>
</evidence>
<dbReference type="Pfam" id="PF07479">
    <property type="entry name" value="NAD_Gly3P_dh_C"/>
    <property type="match status" value="1"/>
</dbReference>
<protein>
    <recommendedName>
        <fullName evidence="7">Glycerol-3-phosphate dehydrogenase [NAD(P)+]</fullName>
        <ecNumber evidence="7">1.1.1.94</ecNumber>
    </recommendedName>
    <alternativeName>
        <fullName evidence="7">NAD(P)(+)-dependent glycerol-3-phosphate dehydrogenase</fullName>
    </alternativeName>
    <alternativeName>
        <fullName evidence="7">NAD(P)H-dependent dihydroxyacetone-phosphate reductase</fullName>
    </alternativeName>
</protein>
<comment type="subcellular location">
    <subcellularLocation>
        <location evidence="7">Cytoplasm</location>
    </subcellularLocation>
</comment>
<evidence type="ECO:0000259" key="10">
    <source>
        <dbReference type="Pfam" id="PF01210"/>
    </source>
</evidence>
<dbReference type="GO" id="GO:0047952">
    <property type="term" value="F:glycerol-3-phosphate dehydrogenase [NAD(P)+] activity"/>
    <property type="evidence" value="ECO:0007669"/>
    <property type="project" value="UniProtKB-EC"/>
</dbReference>
<feature type="binding site" evidence="7">
    <location>
        <position position="259"/>
    </location>
    <ligand>
        <name>sn-glycerol 3-phosphate</name>
        <dbReference type="ChEBI" id="CHEBI:57597"/>
    </ligand>
</feature>
<keyword evidence="5 7" id="KW-0594">Phospholipid biosynthesis</keyword>